<dbReference type="FunFam" id="3.10.450.10:FF:000004">
    <property type="entry name" value="Cystatin C"/>
    <property type="match status" value="1"/>
</dbReference>
<dbReference type="Pfam" id="PF00031">
    <property type="entry name" value="Cystatin"/>
    <property type="match status" value="1"/>
</dbReference>
<evidence type="ECO:0000256" key="2">
    <source>
        <dbReference type="ARBA" id="ARBA00023157"/>
    </source>
</evidence>
<protein>
    <submittedName>
        <fullName evidence="6">Cystatin-13-like isoform X1</fullName>
    </submittedName>
</protein>
<evidence type="ECO:0000313" key="5">
    <source>
        <dbReference type="Proteomes" id="UP000515140"/>
    </source>
</evidence>
<evidence type="ECO:0000256" key="1">
    <source>
        <dbReference type="ARBA" id="ARBA00009403"/>
    </source>
</evidence>
<evidence type="ECO:0000256" key="3">
    <source>
        <dbReference type="SAM" id="SignalP"/>
    </source>
</evidence>
<dbReference type="PANTHER" id="PTHR47010">
    <property type="entry name" value="CYSTATIN-8-RELATED"/>
    <property type="match status" value="1"/>
</dbReference>
<dbReference type="GeneID" id="110208910"/>
<dbReference type="InterPro" id="IPR052691">
    <property type="entry name" value="Sperm_Mat_Cystatin"/>
</dbReference>
<keyword evidence="2" id="KW-1015">Disulfide bond</keyword>
<dbReference type="Proteomes" id="UP000515140">
    <property type="component" value="Unplaced"/>
</dbReference>
<dbReference type="AlphaFoldDB" id="A0A6P5KDE7"/>
<organism evidence="5 6">
    <name type="scientific">Phascolarctos cinereus</name>
    <name type="common">Koala</name>
    <dbReference type="NCBI Taxonomy" id="38626"/>
    <lineage>
        <taxon>Eukaryota</taxon>
        <taxon>Metazoa</taxon>
        <taxon>Chordata</taxon>
        <taxon>Craniata</taxon>
        <taxon>Vertebrata</taxon>
        <taxon>Euteleostomi</taxon>
        <taxon>Mammalia</taxon>
        <taxon>Metatheria</taxon>
        <taxon>Diprotodontia</taxon>
        <taxon>Phascolarctidae</taxon>
        <taxon>Phascolarctos</taxon>
    </lineage>
</organism>
<feature type="chain" id="PRO_5027595413" evidence="3">
    <location>
        <begin position="22"/>
        <end position="150"/>
    </location>
</feature>
<feature type="domain" description="Cystatin" evidence="4">
    <location>
        <begin position="33"/>
        <end position="108"/>
    </location>
</feature>
<dbReference type="InterPro" id="IPR046350">
    <property type="entry name" value="Cystatin_sf"/>
</dbReference>
<keyword evidence="3" id="KW-0732">Signal</keyword>
<keyword evidence="5" id="KW-1185">Reference proteome</keyword>
<proteinExistence type="inferred from homology"/>
<dbReference type="Gene3D" id="3.10.450.10">
    <property type="match status" value="1"/>
</dbReference>
<reference evidence="6" key="1">
    <citation type="submission" date="2025-08" db="UniProtKB">
        <authorList>
            <consortium name="RefSeq"/>
        </authorList>
    </citation>
    <scope>IDENTIFICATION</scope>
    <source>
        <tissue evidence="6">Spleen</tissue>
    </source>
</reference>
<evidence type="ECO:0000259" key="4">
    <source>
        <dbReference type="Pfam" id="PF00031"/>
    </source>
</evidence>
<dbReference type="InParanoid" id="A0A6P5KDE7"/>
<dbReference type="SUPFAM" id="SSF54403">
    <property type="entry name" value="Cystatin/monellin"/>
    <property type="match status" value="1"/>
</dbReference>
<name>A0A6P5KDE7_PHACI</name>
<comment type="similarity">
    <text evidence="1">Belongs to the cystatin family.</text>
</comment>
<dbReference type="RefSeq" id="XP_020842777.1">
    <property type="nucleotide sequence ID" value="XM_020987118.1"/>
</dbReference>
<feature type="signal peptide" evidence="3">
    <location>
        <begin position="1"/>
        <end position="21"/>
    </location>
</feature>
<dbReference type="InterPro" id="IPR000010">
    <property type="entry name" value="Cystatin_dom"/>
</dbReference>
<dbReference type="GO" id="GO:0004869">
    <property type="term" value="F:cysteine-type endopeptidase inhibitor activity"/>
    <property type="evidence" value="ECO:0007669"/>
    <property type="project" value="InterPro"/>
</dbReference>
<evidence type="ECO:0000313" key="6">
    <source>
        <dbReference type="RefSeq" id="XP_020842777.1"/>
    </source>
</evidence>
<gene>
    <name evidence="6" type="primary">LOC110208910</name>
</gene>
<dbReference type="PANTHER" id="PTHR47010:SF2">
    <property type="entry name" value="CYSTATIN-13"/>
    <property type="match status" value="1"/>
</dbReference>
<dbReference type="KEGG" id="pcw:110208910"/>
<sequence>MARLLQIPLLLLTTLSLVTQAQENQEVWRKFIDIEQDHAFFPETLQFAIQQYNKDSNDEYLYQMTQLIRAQEQLSRGFEYLVNMELSRTMCTKDVGFDPDDCGLQKDPELYKENLKIRNCLRWGHYLTKFLKQLMVPNQFPRCGTYCDNG</sequence>
<accession>A0A6P5KDE7</accession>
<dbReference type="CDD" id="cd00042">
    <property type="entry name" value="CY"/>
    <property type="match status" value="1"/>
</dbReference>